<dbReference type="PANTHER" id="PTHR35101">
    <property type="entry name" value="OS02G0162600 PROTEIN"/>
    <property type="match status" value="1"/>
</dbReference>
<accession>A0A9Q1GPJ4</accession>
<name>A0A9Q1GPJ4_9CARY</name>
<reference evidence="1" key="1">
    <citation type="submission" date="2022-04" db="EMBL/GenBank/DDBJ databases">
        <title>Carnegiea gigantea Genome sequencing and assembly v2.</title>
        <authorList>
            <person name="Copetti D."/>
            <person name="Sanderson M.J."/>
            <person name="Burquez A."/>
            <person name="Wojciechowski M.F."/>
        </authorList>
    </citation>
    <scope>NUCLEOTIDE SEQUENCE</scope>
    <source>
        <strain evidence="1">SGP5-SGP5p</strain>
        <tissue evidence="1">Aerial part</tissue>
    </source>
</reference>
<evidence type="ECO:0000313" key="2">
    <source>
        <dbReference type="Proteomes" id="UP001153076"/>
    </source>
</evidence>
<dbReference type="EMBL" id="JAKOGI010001709">
    <property type="protein sequence ID" value="KAJ8424330.1"/>
    <property type="molecule type" value="Genomic_DNA"/>
</dbReference>
<dbReference type="AlphaFoldDB" id="A0A9Q1GPJ4"/>
<dbReference type="OrthoDB" id="783496at2759"/>
<proteinExistence type="predicted"/>
<protein>
    <submittedName>
        <fullName evidence="1">Uncharacterized protein</fullName>
    </submittedName>
</protein>
<keyword evidence="2" id="KW-1185">Reference proteome</keyword>
<evidence type="ECO:0000313" key="1">
    <source>
        <dbReference type="EMBL" id="KAJ8424330.1"/>
    </source>
</evidence>
<sequence length="176" mass="19825">MAKLHIMRFMLEVARPRIVSVTTRRVTKMLDTIAEEDREVGISDTGSSFGSQHHHCSISSNLTSSLARPLADYVMRVRICNKEMVMRSGDKQIYSEIYRASPPLKDDGIPIALLERQRDERFTGDNGACRRLVRPSPPRLQKATTTTTTLQVTAMVEGMVTSLRYISPPSIEICRT</sequence>
<gene>
    <name evidence="1" type="ORF">Cgig2_003525</name>
</gene>
<organism evidence="1 2">
    <name type="scientific">Carnegiea gigantea</name>
    <dbReference type="NCBI Taxonomy" id="171969"/>
    <lineage>
        <taxon>Eukaryota</taxon>
        <taxon>Viridiplantae</taxon>
        <taxon>Streptophyta</taxon>
        <taxon>Embryophyta</taxon>
        <taxon>Tracheophyta</taxon>
        <taxon>Spermatophyta</taxon>
        <taxon>Magnoliopsida</taxon>
        <taxon>eudicotyledons</taxon>
        <taxon>Gunneridae</taxon>
        <taxon>Pentapetalae</taxon>
        <taxon>Caryophyllales</taxon>
        <taxon>Cactineae</taxon>
        <taxon>Cactaceae</taxon>
        <taxon>Cactoideae</taxon>
        <taxon>Echinocereeae</taxon>
        <taxon>Carnegiea</taxon>
    </lineage>
</organism>
<dbReference type="Proteomes" id="UP001153076">
    <property type="component" value="Unassembled WGS sequence"/>
</dbReference>
<dbReference type="PANTHER" id="PTHR35101:SF12">
    <property type="entry name" value="OS02G0162600 PROTEIN"/>
    <property type="match status" value="1"/>
</dbReference>
<comment type="caution">
    <text evidence="1">The sequence shown here is derived from an EMBL/GenBank/DDBJ whole genome shotgun (WGS) entry which is preliminary data.</text>
</comment>